<dbReference type="STRING" id="706434.HMPREF9429_01522"/>
<dbReference type="PANTHER" id="PTHR30486:SF6">
    <property type="entry name" value="TYPE IV PILUS RETRACTATION ATPASE PILT"/>
    <property type="match status" value="1"/>
</dbReference>
<gene>
    <name evidence="3" type="ORF">HMPREF9429_01522</name>
</gene>
<keyword evidence="4" id="KW-1185">Reference proteome</keyword>
<dbReference type="Proteomes" id="UP000003195">
    <property type="component" value="Unassembled WGS sequence"/>
</dbReference>
<protein>
    <submittedName>
        <fullName evidence="3">Twitching motility protein</fullName>
    </submittedName>
</protein>
<dbReference type="OrthoDB" id="9808272at2"/>
<accession>E2ZDL8</accession>
<dbReference type="SUPFAM" id="SSF52540">
    <property type="entry name" value="P-loop containing nucleoside triphosphate hydrolases"/>
    <property type="match status" value="1"/>
</dbReference>
<dbReference type="EMBL" id="AECS01000039">
    <property type="protein sequence ID" value="EFQ03580.1"/>
    <property type="molecule type" value="Genomic_DNA"/>
</dbReference>
<evidence type="ECO:0000313" key="4">
    <source>
        <dbReference type="Proteomes" id="UP000003195"/>
    </source>
</evidence>
<sequence>MNIDELLHEAVMAGGADLHIQEGRPPFIRLPDTDLIPLTDKAVVKETSVEWLHKRGYKFSGNECLSFSFPMNEHLRCRAHWSRDQAGIRGVLRILYPLDSLPEDEDMPFLAKLTDTPSGLILAVGPTGSGKTTTLWRMLSHVNECGARHIITLEDPIEYVVSGRRSLVTQREKGQHFNDFSQGVRDALRQDPDIILVGEMRDKNTMEAALTAAETGHLVFSTLHTRTAAQTVTRLISMGEGQEASLRYRLSSVLCAVLAQRRINTKKGVRICREILVATPAVVQLIRSGKEHQLETIMQTGGADGMRTMAQAEGRLQK</sequence>
<proteinExistence type="inferred from homology"/>
<feature type="domain" description="Bacterial type II secretion system protein E" evidence="2">
    <location>
        <begin position="188"/>
        <end position="202"/>
    </location>
</feature>
<dbReference type="PANTHER" id="PTHR30486">
    <property type="entry name" value="TWITCHING MOTILITY PROTEIN PILT"/>
    <property type="match status" value="1"/>
</dbReference>
<dbReference type="InterPro" id="IPR050921">
    <property type="entry name" value="T4SS_GSP_E_ATPase"/>
</dbReference>
<reference evidence="3 4" key="1">
    <citation type="submission" date="2010-08" db="EMBL/GenBank/DDBJ databases">
        <authorList>
            <person name="Weinstock G."/>
            <person name="Sodergren E."/>
            <person name="Clifton S."/>
            <person name="Fulton L."/>
            <person name="Fulton B."/>
            <person name="Courtney L."/>
            <person name="Fronick C."/>
            <person name="Harrison M."/>
            <person name="Strong C."/>
            <person name="Farmer C."/>
            <person name="Delahaunty K."/>
            <person name="Markovic C."/>
            <person name="Hall O."/>
            <person name="Minx P."/>
            <person name="Tomlinson C."/>
            <person name="Mitreva M."/>
            <person name="Hou S."/>
            <person name="Chen J."/>
            <person name="Wollam A."/>
            <person name="Pepin K.H."/>
            <person name="Johnson M."/>
            <person name="Bhonagiri V."/>
            <person name="Zhang X."/>
            <person name="Suruliraj S."/>
            <person name="Warren W."/>
            <person name="Chinwalla A."/>
            <person name="Mardis E.R."/>
            <person name="Wilson R.K."/>
        </authorList>
    </citation>
    <scope>NUCLEOTIDE SEQUENCE [LARGE SCALE GENOMIC DNA]</scope>
    <source>
        <strain evidence="3 4">F0359</strain>
    </source>
</reference>
<organism evidence="3 4">
    <name type="scientific">Megasphaera micronuciformis F0359</name>
    <dbReference type="NCBI Taxonomy" id="706434"/>
    <lineage>
        <taxon>Bacteria</taxon>
        <taxon>Bacillati</taxon>
        <taxon>Bacillota</taxon>
        <taxon>Negativicutes</taxon>
        <taxon>Veillonellales</taxon>
        <taxon>Veillonellaceae</taxon>
        <taxon>Megasphaera</taxon>
    </lineage>
</organism>
<dbReference type="InterPro" id="IPR001482">
    <property type="entry name" value="T2SS/T4SS_dom"/>
</dbReference>
<evidence type="ECO:0000259" key="2">
    <source>
        <dbReference type="PROSITE" id="PS00662"/>
    </source>
</evidence>
<dbReference type="HOGENOM" id="CLU_013446_4_0_9"/>
<comment type="caution">
    <text evidence="3">The sequence shown here is derived from an EMBL/GenBank/DDBJ whole genome shotgun (WGS) entry which is preliminary data.</text>
</comment>
<dbReference type="InterPro" id="IPR027417">
    <property type="entry name" value="P-loop_NTPase"/>
</dbReference>
<dbReference type="Gene3D" id="3.40.50.300">
    <property type="entry name" value="P-loop containing nucleotide triphosphate hydrolases"/>
    <property type="match status" value="1"/>
</dbReference>
<dbReference type="eggNOG" id="COG2805">
    <property type="taxonomic scope" value="Bacteria"/>
</dbReference>
<dbReference type="RefSeq" id="WP_006942791.1">
    <property type="nucleotide sequence ID" value="NZ_GL538208.1"/>
</dbReference>
<evidence type="ECO:0000256" key="1">
    <source>
        <dbReference type="ARBA" id="ARBA00006611"/>
    </source>
</evidence>
<name>E2ZDL8_9FIRM</name>
<dbReference type="Gene3D" id="3.30.450.90">
    <property type="match status" value="1"/>
</dbReference>
<dbReference type="AlphaFoldDB" id="E2ZDL8"/>
<dbReference type="PROSITE" id="PS00662">
    <property type="entry name" value="T2SP_E"/>
    <property type="match status" value="1"/>
</dbReference>
<dbReference type="GO" id="GO:0016887">
    <property type="term" value="F:ATP hydrolysis activity"/>
    <property type="evidence" value="ECO:0007669"/>
    <property type="project" value="InterPro"/>
</dbReference>
<comment type="similarity">
    <text evidence="1">Belongs to the GSP E family.</text>
</comment>
<evidence type="ECO:0000313" key="3">
    <source>
        <dbReference type="EMBL" id="EFQ03580.1"/>
    </source>
</evidence>
<dbReference type="Pfam" id="PF00437">
    <property type="entry name" value="T2SSE"/>
    <property type="match status" value="1"/>
</dbReference>